<dbReference type="PRINTS" id="PR00081">
    <property type="entry name" value="GDHRDH"/>
</dbReference>
<dbReference type="InterPro" id="IPR051911">
    <property type="entry name" value="SDR_oxidoreductase"/>
</dbReference>
<dbReference type="Proteomes" id="UP000236197">
    <property type="component" value="Unassembled WGS sequence"/>
</dbReference>
<accession>A0A2K2UC38</accession>
<evidence type="ECO:0000256" key="1">
    <source>
        <dbReference type="ARBA" id="ARBA00006484"/>
    </source>
</evidence>
<dbReference type="Gene3D" id="3.40.50.720">
    <property type="entry name" value="NAD(P)-binding Rossmann-like Domain"/>
    <property type="match status" value="1"/>
</dbReference>
<comment type="caution">
    <text evidence="4">The sequence shown here is derived from an EMBL/GenBank/DDBJ whole genome shotgun (WGS) entry which is preliminary data.</text>
</comment>
<dbReference type="EMBL" id="PPEK01000005">
    <property type="protein sequence ID" value="PNV67849.1"/>
    <property type="molecule type" value="Genomic_DNA"/>
</dbReference>
<keyword evidence="5" id="KW-1185">Reference proteome</keyword>
<keyword evidence="2" id="KW-0560">Oxidoreductase</keyword>
<evidence type="ECO:0000313" key="4">
    <source>
        <dbReference type="EMBL" id="PNV67849.1"/>
    </source>
</evidence>
<dbReference type="SUPFAM" id="SSF51735">
    <property type="entry name" value="NAD(P)-binding Rossmann-fold domains"/>
    <property type="match status" value="1"/>
</dbReference>
<dbReference type="RefSeq" id="WP_103264904.1">
    <property type="nucleotide sequence ID" value="NZ_CABMLE010000005.1"/>
</dbReference>
<evidence type="ECO:0000256" key="3">
    <source>
        <dbReference type="RuleBase" id="RU000363"/>
    </source>
</evidence>
<organism evidence="4 5">
    <name type="scientific">Enteroscipio rubneri</name>
    <dbReference type="NCBI Taxonomy" id="2070686"/>
    <lineage>
        <taxon>Bacteria</taxon>
        <taxon>Bacillati</taxon>
        <taxon>Actinomycetota</taxon>
        <taxon>Coriobacteriia</taxon>
        <taxon>Eggerthellales</taxon>
        <taxon>Eggerthellaceae</taxon>
        <taxon>Enteroscipio</taxon>
    </lineage>
</organism>
<proteinExistence type="inferred from homology"/>
<dbReference type="OrthoDB" id="3178062at2"/>
<dbReference type="AlphaFoldDB" id="A0A2K2UC38"/>
<gene>
    <name evidence="4" type="ORF">C2L71_06135</name>
</gene>
<evidence type="ECO:0000256" key="2">
    <source>
        <dbReference type="ARBA" id="ARBA00023002"/>
    </source>
</evidence>
<dbReference type="GO" id="GO:0016491">
    <property type="term" value="F:oxidoreductase activity"/>
    <property type="evidence" value="ECO:0007669"/>
    <property type="project" value="UniProtKB-KW"/>
</dbReference>
<evidence type="ECO:0000313" key="5">
    <source>
        <dbReference type="Proteomes" id="UP000236197"/>
    </source>
</evidence>
<dbReference type="InterPro" id="IPR036291">
    <property type="entry name" value="NAD(P)-bd_dom_sf"/>
</dbReference>
<protein>
    <submittedName>
        <fullName evidence="4">Short-chain dehydrogenase/reductase</fullName>
    </submittedName>
</protein>
<comment type="similarity">
    <text evidence="1 3">Belongs to the short-chain dehydrogenases/reductases (SDR) family.</text>
</comment>
<reference evidence="5" key="1">
    <citation type="submission" date="2018-01" db="EMBL/GenBank/DDBJ databases">
        <title>Rubneribacter badeniensis gen. nov., sp. nov., and Colonibacter rubneri, gen. nov., sp. nov., WGS of new members of the Eggerthellaceae.</title>
        <authorList>
            <person name="Danylec N."/>
            <person name="Stoll D.A."/>
            <person name="Doetsch A."/>
            <person name="Kulling S.E."/>
            <person name="Huch M."/>
        </authorList>
    </citation>
    <scope>NUCLEOTIDE SEQUENCE [LARGE SCALE GENOMIC DNA]</scope>
    <source>
        <strain evidence="5">ResAG-96</strain>
    </source>
</reference>
<dbReference type="Pfam" id="PF00106">
    <property type="entry name" value="adh_short"/>
    <property type="match status" value="1"/>
</dbReference>
<sequence>MFDGPVWMITGASRGLGSEFAKVALEGGCRVAATARRPEAVSEALGKQEGLVAVALDVCDTDTIADAVQRVLDAFGRIDVLVNNAGYGIFGALEETTDAETRAIFDTNVFGMMNVTRAVLPAMRAQGAGRIVNIGSMASFACDPGGALYDSTKFAVAAVSEALALEMKGFGIESMVVEPGMFRTNFFDSSSIRSPEAPLDVYDGTPARGAQEFCLGHNHRQHGDPRKAAQLVFDIVSADEPLPLWLPVGKDSVKKFETKLAGMIDSVQPFKERCCDCFVDE</sequence>
<dbReference type="CDD" id="cd05374">
    <property type="entry name" value="17beta-HSD-like_SDR_c"/>
    <property type="match status" value="1"/>
</dbReference>
<name>A0A2K2UC38_9ACTN</name>
<dbReference type="InterPro" id="IPR002347">
    <property type="entry name" value="SDR_fam"/>
</dbReference>
<dbReference type="PRINTS" id="PR00080">
    <property type="entry name" value="SDRFAMILY"/>
</dbReference>
<dbReference type="PANTHER" id="PTHR43976:SF16">
    <property type="entry name" value="SHORT-CHAIN DEHYDROGENASE_REDUCTASE FAMILY PROTEIN"/>
    <property type="match status" value="1"/>
</dbReference>
<dbReference type="PANTHER" id="PTHR43976">
    <property type="entry name" value="SHORT CHAIN DEHYDROGENASE"/>
    <property type="match status" value="1"/>
</dbReference>